<reference evidence="1 2" key="1">
    <citation type="journal article" date="2019" name="Int. J. Syst. Evol. Microbiol.">
        <title>The Global Catalogue of Microorganisms (GCM) 10K type strain sequencing project: providing services to taxonomists for standard genome sequencing and annotation.</title>
        <authorList>
            <consortium name="The Broad Institute Genomics Platform"/>
            <consortium name="The Broad Institute Genome Sequencing Center for Infectious Disease"/>
            <person name="Wu L."/>
            <person name="Ma J."/>
        </authorList>
    </citation>
    <scope>NUCLEOTIDE SEQUENCE [LARGE SCALE GENOMIC DNA]</scope>
    <source>
        <strain evidence="1 2">JCM 9383</strain>
    </source>
</reference>
<comment type="caution">
    <text evidence="1">The sequence shown here is derived from an EMBL/GenBank/DDBJ whole genome shotgun (WGS) entry which is preliminary data.</text>
</comment>
<gene>
    <name evidence="1" type="ORF">GCM10010470_64180</name>
</gene>
<dbReference type="EMBL" id="BAAAUX010000040">
    <property type="protein sequence ID" value="GAA2820036.1"/>
    <property type="molecule type" value="Genomic_DNA"/>
</dbReference>
<keyword evidence="2" id="KW-1185">Reference proteome</keyword>
<organism evidence="1 2">
    <name type="scientific">Saccharopolyspora taberi</name>
    <dbReference type="NCBI Taxonomy" id="60895"/>
    <lineage>
        <taxon>Bacteria</taxon>
        <taxon>Bacillati</taxon>
        <taxon>Actinomycetota</taxon>
        <taxon>Actinomycetes</taxon>
        <taxon>Pseudonocardiales</taxon>
        <taxon>Pseudonocardiaceae</taxon>
        <taxon>Saccharopolyspora</taxon>
    </lineage>
</organism>
<evidence type="ECO:0000313" key="1">
    <source>
        <dbReference type="EMBL" id="GAA2820036.1"/>
    </source>
</evidence>
<dbReference type="Proteomes" id="UP001500979">
    <property type="component" value="Unassembled WGS sequence"/>
</dbReference>
<evidence type="ECO:0000313" key="2">
    <source>
        <dbReference type="Proteomes" id="UP001500979"/>
    </source>
</evidence>
<protein>
    <submittedName>
        <fullName evidence="1">Uncharacterized protein</fullName>
    </submittedName>
</protein>
<name>A0ABN3VQE7_9PSEU</name>
<sequence length="73" mass="7661">MTASPLISSARSRGAAEAGATVSARAVQAARNPVTARPDVMVRKLIISPVSGEYVPISLETFTGRSQDFTRKG</sequence>
<proteinExistence type="predicted"/>
<accession>A0ABN3VQE7</accession>